<dbReference type="InterPro" id="IPR001849">
    <property type="entry name" value="PH_domain"/>
</dbReference>
<dbReference type="InterPro" id="IPR008271">
    <property type="entry name" value="Ser/Thr_kinase_AS"/>
</dbReference>
<gene>
    <name evidence="13" type="ORF">AaE_004264</name>
</gene>
<dbReference type="FunFam" id="3.30.200.20:FF:000003">
    <property type="entry name" value="Non-specific serine/threonine protein kinase"/>
    <property type="match status" value="1"/>
</dbReference>
<keyword evidence="1" id="KW-0723">Serine/threonine-protein kinase</keyword>
<evidence type="ECO:0000256" key="5">
    <source>
        <dbReference type="ARBA" id="ARBA00022837"/>
    </source>
</evidence>
<dbReference type="Gene3D" id="1.10.238.10">
    <property type="entry name" value="EF-hand"/>
    <property type="match status" value="1"/>
</dbReference>
<keyword evidence="2" id="KW-0808">Transferase</keyword>
<feature type="domain" description="Protein kinase" evidence="11">
    <location>
        <begin position="464"/>
        <end position="720"/>
    </location>
</feature>
<accession>A0A6A5AIV2</accession>
<evidence type="ECO:0000313" key="13">
    <source>
        <dbReference type="EMBL" id="KAF0757434.1"/>
    </source>
</evidence>
<sequence>MGNAMSGRMDGVYGLSGDEKEAILRFEDAEIHLLREVFKGITQTTADNSVDKENFLKIFPMPGLLGERLFAVFDKNASNSITFNEFIGGLAILTKGSRNEKMKFIFDLYDVSDKGSISKREMTTMIHQFPQSAMILLKGMKMMPASNDNTHADFEQVDLDQLVEDAFVNHVKDKSERMTFDEFLAWCDSTPMISEFLMSILPVDEHQAATNSAVAAAKLDDSRLANPSREGASTETRLRPRRRNSYSPTRKEKTPLGRFQFSSSLNLKYGKIAREKFETKKSSHFRIFSLGHRRDATRELLLQAKESTAAPTVLQAIENAIVEIDKLQPRQVVTTSSRIPRQSFASDICHDGYLWKKGTRLKQMKRRYYVLQGNFLYYYAYGGIVTLTKVDTKPKGVIFVSGRYVDVPSYPTMEKQGFFAFQLTADAGAVEETRFLYAKTTVDRDEWVAELQRASCKVSIDQFYALGRELGKGRFSHVREATHLVTNESFAVKVIDKTQLGITEKELLRTEIAILKLVKHPHIIHLKDVYENKHHIYIVTELLSGGELFNKIVGRSRYTEAESRTVMKPLFESVAYLHKMGIVHRDIKPENILCGDKLTDLRIADFGLSKLVYPHEIMKMPCGTLNYVAPEVLSLVGYGKEADVWSLGVIMYLLLRGELPFHGKTKNDIIQKTLHADVCVDQDDSWTGISLDAKALLQNILSKQPSKRFTAHEALQHAWFGKSND</sequence>
<dbReference type="PROSITE" id="PS50222">
    <property type="entry name" value="EF_HAND_2"/>
    <property type="match status" value="2"/>
</dbReference>
<keyword evidence="6 8" id="KW-0067">ATP-binding</keyword>
<comment type="caution">
    <text evidence="13">The sequence shown here is derived from an EMBL/GenBank/DDBJ whole genome shotgun (WGS) entry which is preliminary data.</text>
</comment>
<dbReference type="Gene3D" id="3.30.200.20">
    <property type="entry name" value="Phosphorylase Kinase, domain 1"/>
    <property type="match status" value="1"/>
</dbReference>
<dbReference type="PRINTS" id="PR00450">
    <property type="entry name" value="RECOVERIN"/>
</dbReference>
<dbReference type="InterPro" id="IPR057368">
    <property type="entry name" value="USP32_N"/>
</dbReference>
<dbReference type="PROSITE" id="PS50003">
    <property type="entry name" value="PH_DOMAIN"/>
    <property type="match status" value="1"/>
</dbReference>
<dbReference type="CDD" id="cd00051">
    <property type="entry name" value="EFh"/>
    <property type="match status" value="1"/>
</dbReference>
<comment type="similarity">
    <text evidence="7">Belongs to the protein kinase superfamily. Ser/Thr protein kinase family. CDPK subfamily.</text>
</comment>
<dbReference type="Pfam" id="PF25265">
    <property type="entry name" value="USP32_N"/>
    <property type="match status" value="1"/>
</dbReference>
<dbReference type="SMART" id="SM00220">
    <property type="entry name" value="S_TKc"/>
    <property type="match status" value="1"/>
</dbReference>
<dbReference type="SUPFAM" id="SSF47473">
    <property type="entry name" value="EF-hand"/>
    <property type="match status" value="1"/>
</dbReference>
<dbReference type="PROSITE" id="PS50011">
    <property type="entry name" value="PROTEIN_KINASE_DOM"/>
    <property type="match status" value="1"/>
</dbReference>
<evidence type="ECO:0000313" key="14">
    <source>
        <dbReference type="Proteomes" id="UP000469452"/>
    </source>
</evidence>
<dbReference type="InterPro" id="IPR000719">
    <property type="entry name" value="Prot_kinase_dom"/>
</dbReference>
<dbReference type="InterPro" id="IPR018247">
    <property type="entry name" value="EF_Hand_1_Ca_BS"/>
</dbReference>
<dbReference type="PANTHER" id="PTHR24347">
    <property type="entry name" value="SERINE/THREONINE-PROTEIN KINASE"/>
    <property type="match status" value="1"/>
</dbReference>
<dbReference type="SMART" id="SM00054">
    <property type="entry name" value="EFh"/>
    <property type="match status" value="3"/>
</dbReference>
<dbReference type="PROSITE" id="PS00107">
    <property type="entry name" value="PROTEIN_KINASE_ATP"/>
    <property type="match status" value="1"/>
</dbReference>
<dbReference type="InterPro" id="IPR002048">
    <property type="entry name" value="EF_hand_dom"/>
</dbReference>
<evidence type="ECO:0000256" key="6">
    <source>
        <dbReference type="ARBA" id="ARBA00022840"/>
    </source>
</evidence>
<dbReference type="Gene3D" id="1.10.510.10">
    <property type="entry name" value="Transferase(Phosphotransferase) domain 1"/>
    <property type="match status" value="1"/>
</dbReference>
<dbReference type="VEuPathDB" id="FungiDB:H257_11158"/>
<organism evidence="13 14">
    <name type="scientific">Aphanomyces astaci</name>
    <name type="common">Crayfish plague agent</name>
    <dbReference type="NCBI Taxonomy" id="112090"/>
    <lineage>
        <taxon>Eukaryota</taxon>
        <taxon>Sar</taxon>
        <taxon>Stramenopiles</taxon>
        <taxon>Oomycota</taxon>
        <taxon>Saprolegniomycetes</taxon>
        <taxon>Saprolegniales</taxon>
        <taxon>Verrucalvaceae</taxon>
        <taxon>Aphanomyces</taxon>
    </lineage>
</organism>
<evidence type="ECO:0000256" key="4">
    <source>
        <dbReference type="ARBA" id="ARBA00022777"/>
    </source>
</evidence>
<dbReference type="SMART" id="SM00233">
    <property type="entry name" value="PH"/>
    <property type="match status" value="1"/>
</dbReference>
<dbReference type="CDD" id="cd05117">
    <property type="entry name" value="STKc_CAMK"/>
    <property type="match status" value="1"/>
</dbReference>
<keyword evidence="4" id="KW-0418">Kinase</keyword>
<dbReference type="FunFam" id="1.10.510.10:FF:000571">
    <property type="entry name" value="Maternal embryonic leucine zipper kinase"/>
    <property type="match status" value="1"/>
</dbReference>
<dbReference type="Gene3D" id="2.30.29.30">
    <property type="entry name" value="Pleckstrin-homology domain (PH domain)/Phosphotyrosine-binding domain (PTB)"/>
    <property type="match status" value="1"/>
</dbReference>
<keyword evidence="5" id="KW-0106">Calcium</keyword>
<feature type="domain" description="EF-hand" evidence="12">
    <location>
        <begin position="97"/>
        <end position="132"/>
    </location>
</feature>
<dbReference type="EMBL" id="VJMI01009954">
    <property type="protein sequence ID" value="KAF0757434.1"/>
    <property type="molecule type" value="Genomic_DNA"/>
</dbReference>
<feature type="region of interest" description="Disordered" evidence="9">
    <location>
        <begin position="220"/>
        <end position="254"/>
    </location>
</feature>
<dbReference type="PROSITE" id="PS00018">
    <property type="entry name" value="EF_HAND_1"/>
    <property type="match status" value="1"/>
</dbReference>
<dbReference type="GO" id="GO:0005509">
    <property type="term" value="F:calcium ion binding"/>
    <property type="evidence" value="ECO:0007669"/>
    <property type="project" value="InterPro"/>
</dbReference>
<proteinExistence type="inferred from homology"/>
<dbReference type="InterPro" id="IPR011992">
    <property type="entry name" value="EF-hand-dom_pair"/>
</dbReference>
<feature type="binding site" evidence="8">
    <location>
        <position position="493"/>
    </location>
    <ligand>
        <name>ATP</name>
        <dbReference type="ChEBI" id="CHEBI:30616"/>
    </ligand>
</feature>
<evidence type="ECO:0000256" key="7">
    <source>
        <dbReference type="ARBA" id="ARBA00024334"/>
    </source>
</evidence>
<evidence type="ECO:0000256" key="2">
    <source>
        <dbReference type="ARBA" id="ARBA00022679"/>
    </source>
</evidence>
<dbReference type="SUPFAM" id="SSF50729">
    <property type="entry name" value="PH domain-like"/>
    <property type="match status" value="1"/>
</dbReference>
<feature type="domain" description="EF-hand" evidence="12">
    <location>
        <begin position="67"/>
        <end position="96"/>
    </location>
</feature>
<protein>
    <submittedName>
        <fullName evidence="13">Uncharacterized protein</fullName>
    </submittedName>
</protein>
<evidence type="ECO:0000259" key="10">
    <source>
        <dbReference type="PROSITE" id="PS50003"/>
    </source>
</evidence>
<dbReference type="Pfam" id="PF00069">
    <property type="entry name" value="Pkinase"/>
    <property type="match status" value="1"/>
</dbReference>
<dbReference type="InterPro" id="IPR011993">
    <property type="entry name" value="PH-like_dom_sf"/>
</dbReference>
<evidence type="ECO:0000256" key="8">
    <source>
        <dbReference type="PROSITE-ProRule" id="PRU10141"/>
    </source>
</evidence>
<name>A0A6A5AIV2_APHAT</name>
<dbReference type="InterPro" id="IPR017441">
    <property type="entry name" value="Protein_kinase_ATP_BS"/>
</dbReference>
<evidence type="ECO:0000259" key="11">
    <source>
        <dbReference type="PROSITE" id="PS50011"/>
    </source>
</evidence>
<dbReference type="AlphaFoldDB" id="A0A6A5AIV2"/>
<evidence type="ECO:0000256" key="9">
    <source>
        <dbReference type="SAM" id="MobiDB-lite"/>
    </source>
</evidence>
<dbReference type="GO" id="GO:0005524">
    <property type="term" value="F:ATP binding"/>
    <property type="evidence" value="ECO:0007669"/>
    <property type="project" value="UniProtKB-UniRule"/>
</dbReference>
<dbReference type="InterPro" id="IPR011009">
    <property type="entry name" value="Kinase-like_dom_sf"/>
</dbReference>
<evidence type="ECO:0000256" key="1">
    <source>
        <dbReference type="ARBA" id="ARBA00022527"/>
    </source>
</evidence>
<dbReference type="GO" id="GO:0004674">
    <property type="term" value="F:protein serine/threonine kinase activity"/>
    <property type="evidence" value="ECO:0007669"/>
    <property type="project" value="UniProtKB-KW"/>
</dbReference>
<evidence type="ECO:0000259" key="12">
    <source>
        <dbReference type="PROSITE" id="PS50222"/>
    </source>
</evidence>
<evidence type="ECO:0000256" key="3">
    <source>
        <dbReference type="ARBA" id="ARBA00022741"/>
    </source>
</evidence>
<reference evidence="13 14" key="1">
    <citation type="submission" date="2019-06" db="EMBL/GenBank/DDBJ databases">
        <title>Genomics analysis of Aphanomyces spp. identifies a new class of oomycete effector associated with host adaptation.</title>
        <authorList>
            <person name="Gaulin E."/>
        </authorList>
    </citation>
    <scope>NUCLEOTIDE SEQUENCE [LARGE SCALE GENOMIC DNA]</scope>
    <source>
        <strain evidence="13 14">E</strain>
    </source>
</reference>
<dbReference type="Pfam" id="PF00169">
    <property type="entry name" value="PH"/>
    <property type="match status" value="1"/>
</dbReference>
<dbReference type="PROSITE" id="PS00108">
    <property type="entry name" value="PROTEIN_KINASE_ST"/>
    <property type="match status" value="1"/>
</dbReference>
<dbReference type="Proteomes" id="UP000469452">
    <property type="component" value="Unassembled WGS sequence"/>
</dbReference>
<feature type="domain" description="PH" evidence="10">
    <location>
        <begin position="347"/>
        <end position="456"/>
    </location>
</feature>
<dbReference type="SUPFAM" id="SSF56112">
    <property type="entry name" value="Protein kinase-like (PK-like)"/>
    <property type="match status" value="1"/>
</dbReference>
<keyword evidence="3 8" id="KW-0547">Nucleotide-binding</keyword>